<evidence type="ECO:0000313" key="3">
    <source>
        <dbReference type="Proteomes" id="UP001589733"/>
    </source>
</evidence>
<sequence>MTNKHLETAHPFSDRRATSRTMQAVVRDRYGSADLLQLRQVEIPTIGENQILVRVHAAGLDRGAWHVMTGRPYLMRLAGFGLRAPKHLTLGSDVAGVIVAVGPQVTDLRPGGLVFGTCFGTHHGSFAEYAVARVNKLARMPAHTSFEQAAVVPGSAQTALQALRDHGRVQAGQRVLIIGASGGVGTFAVQLAKAFGAVVTGVCSTAKVNLVRSLGADEVIDYSETELAQVDARYDLVLDIGGNRPLSQLRRLLTAHGTLVLVGGEAGDPWTGGLARQLGALLISRFLPQRLVSFITKENSADLTTLAGMMDAGLLTPQIDRSTPLTGVADAMRDLEAGRISGKVAVTVLP</sequence>
<reference evidence="2 3" key="1">
    <citation type="submission" date="2024-09" db="EMBL/GenBank/DDBJ databases">
        <authorList>
            <person name="Sun Q."/>
            <person name="Mori K."/>
        </authorList>
    </citation>
    <scope>NUCLEOTIDE SEQUENCE [LARGE SCALE GENOMIC DNA]</scope>
    <source>
        <strain evidence="2 3">JCM 13503</strain>
    </source>
</reference>
<dbReference type="PANTHER" id="PTHR44013:SF1">
    <property type="entry name" value="ZINC-TYPE ALCOHOL DEHYDROGENASE-LIKE PROTEIN C16A3.02C"/>
    <property type="match status" value="1"/>
</dbReference>
<gene>
    <name evidence="2" type="ORF">ACFFLM_00300</name>
</gene>
<dbReference type="EMBL" id="JBHLYR010000003">
    <property type="protein sequence ID" value="MFB9990435.1"/>
    <property type="molecule type" value="Genomic_DNA"/>
</dbReference>
<dbReference type="Proteomes" id="UP001589733">
    <property type="component" value="Unassembled WGS sequence"/>
</dbReference>
<protein>
    <submittedName>
        <fullName evidence="2">NAD(P)-dependent alcohol dehydrogenase</fullName>
    </submittedName>
</protein>
<comment type="caution">
    <text evidence="2">The sequence shown here is derived from an EMBL/GenBank/DDBJ whole genome shotgun (WGS) entry which is preliminary data.</text>
</comment>
<feature type="domain" description="Enoyl reductase (ER)" evidence="1">
    <location>
        <begin position="31"/>
        <end position="346"/>
    </location>
</feature>
<dbReference type="SUPFAM" id="SSF51735">
    <property type="entry name" value="NAD(P)-binding Rossmann-fold domains"/>
    <property type="match status" value="1"/>
</dbReference>
<dbReference type="InterPro" id="IPR011032">
    <property type="entry name" value="GroES-like_sf"/>
</dbReference>
<dbReference type="SUPFAM" id="SSF50129">
    <property type="entry name" value="GroES-like"/>
    <property type="match status" value="1"/>
</dbReference>
<dbReference type="PANTHER" id="PTHR44013">
    <property type="entry name" value="ZINC-TYPE ALCOHOL DEHYDROGENASE-LIKE PROTEIN C16A3.02C"/>
    <property type="match status" value="1"/>
</dbReference>
<name>A0ABV6ASF6_9DEIO</name>
<dbReference type="InterPro" id="IPR020843">
    <property type="entry name" value="ER"/>
</dbReference>
<proteinExistence type="predicted"/>
<dbReference type="PROSITE" id="PS01162">
    <property type="entry name" value="QOR_ZETA_CRYSTAL"/>
    <property type="match status" value="1"/>
</dbReference>
<dbReference type="CDD" id="cd08267">
    <property type="entry name" value="MDR1"/>
    <property type="match status" value="1"/>
</dbReference>
<dbReference type="RefSeq" id="WP_380004344.1">
    <property type="nucleotide sequence ID" value="NZ_JBHLYR010000003.1"/>
</dbReference>
<dbReference type="InterPro" id="IPR013154">
    <property type="entry name" value="ADH-like_N"/>
</dbReference>
<organism evidence="2 3">
    <name type="scientific">Deinococcus oregonensis</name>
    <dbReference type="NCBI Taxonomy" id="1805970"/>
    <lineage>
        <taxon>Bacteria</taxon>
        <taxon>Thermotogati</taxon>
        <taxon>Deinococcota</taxon>
        <taxon>Deinococci</taxon>
        <taxon>Deinococcales</taxon>
        <taxon>Deinococcaceae</taxon>
        <taxon>Deinococcus</taxon>
    </lineage>
</organism>
<dbReference type="SMART" id="SM00829">
    <property type="entry name" value="PKS_ER"/>
    <property type="match status" value="1"/>
</dbReference>
<keyword evidence="3" id="KW-1185">Reference proteome</keyword>
<dbReference type="InterPro" id="IPR052733">
    <property type="entry name" value="Chloroplast_QOR"/>
</dbReference>
<dbReference type="Gene3D" id="3.90.180.10">
    <property type="entry name" value="Medium-chain alcohol dehydrogenases, catalytic domain"/>
    <property type="match status" value="1"/>
</dbReference>
<dbReference type="Gene3D" id="3.40.50.720">
    <property type="entry name" value="NAD(P)-binding Rossmann-like Domain"/>
    <property type="match status" value="1"/>
</dbReference>
<evidence type="ECO:0000313" key="2">
    <source>
        <dbReference type="EMBL" id="MFB9990435.1"/>
    </source>
</evidence>
<accession>A0ABV6ASF6</accession>
<dbReference type="Pfam" id="PF13602">
    <property type="entry name" value="ADH_zinc_N_2"/>
    <property type="match status" value="1"/>
</dbReference>
<dbReference type="InterPro" id="IPR002364">
    <property type="entry name" value="Quin_OxRdtase/zeta-crystal_CS"/>
</dbReference>
<dbReference type="InterPro" id="IPR036291">
    <property type="entry name" value="NAD(P)-bd_dom_sf"/>
</dbReference>
<dbReference type="Pfam" id="PF08240">
    <property type="entry name" value="ADH_N"/>
    <property type="match status" value="1"/>
</dbReference>
<evidence type="ECO:0000259" key="1">
    <source>
        <dbReference type="SMART" id="SM00829"/>
    </source>
</evidence>